<reference evidence="2 3" key="1">
    <citation type="submission" date="2024-04" db="EMBL/GenBank/DDBJ databases">
        <title>Tritrichomonas musculus Genome.</title>
        <authorList>
            <person name="Alves-Ferreira E."/>
            <person name="Grigg M."/>
            <person name="Lorenzi H."/>
            <person name="Galac M."/>
        </authorList>
    </citation>
    <scope>NUCLEOTIDE SEQUENCE [LARGE SCALE GENOMIC DNA]</scope>
    <source>
        <strain evidence="2 3">EAF2021</strain>
    </source>
</reference>
<dbReference type="EMBL" id="JAPFFF010000005">
    <property type="protein sequence ID" value="KAK8889846.1"/>
    <property type="molecule type" value="Genomic_DNA"/>
</dbReference>
<accession>A0ABR2KG76</accession>
<protein>
    <submittedName>
        <fullName evidence="2">Uncharacterized protein</fullName>
    </submittedName>
</protein>
<sequence>MNDEQDDLPIDERYDQVVEYLRDSIEKLVNTKLVSPNKKRRIDPTYVSSRLVEVLKNSLSSEREGHLEELMLQLSKLSAERENLERELAQIKGSTERETIRYTQENEQLQQQFAQIEDELKTIEWRQTTKEAAYKADLKQKQKQLRSLKNVINSSHQIQQSLSEEVTSLKKTVLKVHKNQVKLIRRAKELCTEKLKETIELETQKQNMNEAQEIKMLQNTLLKEKTEYRKNQRLCQSLLNSIWAISKEPPLDITPETFTQNLSELKSYIQRALTYHKEIAIAELKEEVTKQIPDIDIDTDHVIESVQAYIAKKVQEKDLEYQRILKRGEEREKRLKQKLHDAIIKIEQNQVNFDESDDNDEAIISDFEKTREEWDLQKKQLDEKMKMLKMSSNTTLQKSFLD</sequence>
<evidence type="ECO:0000313" key="3">
    <source>
        <dbReference type="Proteomes" id="UP001470230"/>
    </source>
</evidence>
<dbReference type="Proteomes" id="UP001470230">
    <property type="component" value="Unassembled WGS sequence"/>
</dbReference>
<organism evidence="2 3">
    <name type="scientific">Tritrichomonas musculus</name>
    <dbReference type="NCBI Taxonomy" id="1915356"/>
    <lineage>
        <taxon>Eukaryota</taxon>
        <taxon>Metamonada</taxon>
        <taxon>Parabasalia</taxon>
        <taxon>Tritrichomonadida</taxon>
        <taxon>Tritrichomonadidae</taxon>
        <taxon>Tritrichomonas</taxon>
    </lineage>
</organism>
<feature type="coiled-coil region" evidence="1">
    <location>
        <begin position="325"/>
        <end position="384"/>
    </location>
</feature>
<evidence type="ECO:0000313" key="2">
    <source>
        <dbReference type="EMBL" id="KAK8889846.1"/>
    </source>
</evidence>
<evidence type="ECO:0000256" key="1">
    <source>
        <dbReference type="SAM" id="Coils"/>
    </source>
</evidence>
<name>A0ABR2KG76_9EUKA</name>
<keyword evidence="3" id="KW-1185">Reference proteome</keyword>
<keyword evidence="1" id="KW-0175">Coiled coil</keyword>
<feature type="coiled-coil region" evidence="1">
    <location>
        <begin position="67"/>
        <end position="151"/>
    </location>
</feature>
<gene>
    <name evidence="2" type="ORF">M9Y10_034600</name>
</gene>
<proteinExistence type="predicted"/>
<comment type="caution">
    <text evidence="2">The sequence shown here is derived from an EMBL/GenBank/DDBJ whole genome shotgun (WGS) entry which is preliminary data.</text>
</comment>